<keyword evidence="2" id="KW-0378">Hydrolase</keyword>
<dbReference type="Proteomes" id="UP000254191">
    <property type="component" value="Unassembled WGS sequence"/>
</dbReference>
<dbReference type="InterPro" id="IPR036514">
    <property type="entry name" value="SGNH_hydro_sf"/>
</dbReference>
<gene>
    <name evidence="2" type="primary">tesA_2</name>
    <name evidence="2" type="ORF">NCTC11938_03605</name>
</gene>
<dbReference type="InterPro" id="IPR008265">
    <property type="entry name" value="Lipase_GDSL_AS"/>
</dbReference>
<accession>A0A379GE68</accession>
<feature type="domain" description="SGNH hydrolase-type esterase" evidence="1">
    <location>
        <begin position="16"/>
        <end position="102"/>
    </location>
</feature>
<protein>
    <submittedName>
        <fullName evidence="2">Acyl-CoA thioesterase</fullName>
        <ecNumber evidence="2">3.1.1.5</ecNumber>
        <ecNumber evidence="2">3.1.2.-</ecNumber>
    </submittedName>
</protein>
<dbReference type="EMBL" id="UGTS01000006">
    <property type="protein sequence ID" value="SUC39318.1"/>
    <property type="molecule type" value="Genomic_DNA"/>
</dbReference>
<proteinExistence type="predicted"/>
<dbReference type="GO" id="GO:0004622">
    <property type="term" value="F:phosphatidylcholine lysophospholipase activity"/>
    <property type="evidence" value="ECO:0007669"/>
    <property type="project" value="UniProtKB-EC"/>
</dbReference>
<dbReference type="InterPro" id="IPR051532">
    <property type="entry name" value="Ester_Hydrolysis_Enzymes"/>
</dbReference>
<dbReference type="PANTHER" id="PTHR30383">
    <property type="entry name" value="THIOESTERASE 1/PROTEASE 1/LYSOPHOSPHOLIPASE L1"/>
    <property type="match status" value="1"/>
</dbReference>
<dbReference type="Gene3D" id="3.40.50.1110">
    <property type="entry name" value="SGNH hydrolase"/>
    <property type="match status" value="1"/>
</dbReference>
<dbReference type="EC" id="3.1.1.5" evidence="2"/>
<dbReference type="AlphaFoldDB" id="A0A379GE68"/>
<dbReference type="GO" id="GO:0006629">
    <property type="term" value="P:lipid metabolic process"/>
    <property type="evidence" value="ECO:0007669"/>
    <property type="project" value="InterPro"/>
</dbReference>
<dbReference type="EC" id="3.1.2.-" evidence="2"/>
<dbReference type="SUPFAM" id="SSF52266">
    <property type="entry name" value="SGNH hydrolase"/>
    <property type="match status" value="1"/>
</dbReference>
<evidence type="ECO:0000313" key="2">
    <source>
        <dbReference type="EMBL" id="SUC39318.1"/>
    </source>
</evidence>
<reference evidence="2 3" key="1">
    <citation type="submission" date="2018-06" db="EMBL/GenBank/DDBJ databases">
        <authorList>
            <consortium name="Pathogen Informatics"/>
            <person name="Doyle S."/>
        </authorList>
    </citation>
    <scope>NUCLEOTIDE SEQUENCE [LARGE SCALE GENOMIC DNA]</scope>
    <source>
        <strain evidence="2 3">NCTC11938</strain>
    </source>
</reference>
<evidence type="ECO:0000259" key="1">
    <source>
        <dbReference type="Pfam" id="PF13472"/>
    </source>
</evidence>
<dbReference type="InterPro" id="IPR013830">
    <property type="entry name" value="SGNH_hydro"/>
</dbReference>
<sequence length="124" mass="13925">MMMFSFKSIAADTFLIFGDSLSAGYRLPIESAWAQRLADKWKLTYPEINVVNASISGETAFQGQNRLPDLLKQHQPRWVLIELGANDGLQGYPVAQTKEALQKHHYPSKRSGSNATLYANYDFA</sequence>
<name>A0A379GE68_PROMI</name>
<dbReference type="Pfam" id="PF13472">
    <property type="entry name" value="Lipase_GDSL_2"/>
    <property type="match status" value="1"/>
</dbReference>
<dbReference type="PANTHER" id="PTHR30383:SF24">
    <property type="entry name" value="THIOESTERASE 1_PROTEASE 1_LYSOPHOSPHOLIPASE L1"/>
    <property type="match status" value="1"/>
</dbReference>
<organism evidence="2 3">
    <name type="scientific">Proteus mirabilis</name>
    <dbReference type="NCBI Taxonomy" id="584"/>
    <lineage>
        <taxon>Bacteria</taxon>
        <taxon>Pseudomonadati</taxon>
        <taxon>Pseudomonadota</taxon>
        <taxon>Gammaproteobacteria</taxon>
        <taxon>Enterobacterales</taxon>
        <taxon>Morganellaceae</taxon>
        <taxon>Proteus</taxon>
    </lineage>
</organism>
<evidence type="ECO:0000313" key="3">
    <source>
        <dbReference type="Proteomes" id="UP000254191"/>
    </source>
</evidence>
<dbReference type="PROSITE" id="PS01098">
    <property type="entry name" value="LIPASE_GDSL_SER"/>
    <property type="match status" value="1"/>
</dbReference>